<name>A0A521CGH3_9ACTN</name>
<evidence type="ECO:0000256" key="2">
    <source>
        <dbReference type="ARBA" id="ARBA00023125"/>
    </source>
</evidence>
<keyword evidence="2" id="KW-0238">DNA-binding</keyword>
<dbReference type="GO" id="GO:0003677">
    <property type="term" value="F:DNA binding"/>
    <property type="evidence" value="ECO:0007669"/>
    <property type="project" value="UniProtKB-KW"/>
</dbReference>
<evidence type="ECO:0000256" key="4">
    <source>
        <dbReference type="SAM" id="MobiDB-lite"/>
    </source>
</evidence>
<dbReference type="PANTHER" id="PTHR33175:SF3">
    <property type="entry name" value="DNA-BINDING PROTEIN HU-BETA"/>
    <property type="match status" value="1"/>
</dbReference>
<protein>
    <submittedName>
        <fullName evidence="5">Bacterial nucleoid protein Hbs</fullName>
    </submittedName>
</protein>
<dbReference type="GO" id="GO:0030261">
    <property type="term" value="P:chromosome condensation"/>
    <property type="evidence" value="ECO:0007669"/>
    <property type="project" value="UniProtKB-KW"/>
</dbReference>
<feature type="compositionally biased region" description="Basic residues" evidence="4">
    <location>
        <begin position="154"/>
        <end position="171"/>
    </location>
</feature>
<evidence type="ECO:0000313" key="5">
    <source>
        <dbReference type="EMBL" id="SMO58538.1"/>
    </source>
</evidence>
<accession>A0A521CGH3</accession>
<evidence type="ECO:0000313" key="6">
    <source>
        <dbReference type="Proteomes" id="UP000317484"/>
    </source>
</evidence>
<keyword evidence="1" id="KW-0226">DNA condensation</keyword>
<evidence type="ECO:0000256" key="3">
    <source>
        <dbReference type="RuleBase" id="RU003939"/>
    </source>
</evidence>
<dbReference type="GO" id="GO:0005829">
    <property type="term" value="C:cytosol"/>
    <property type="evidence" value="ECO:0007669"/>
    <property type="project" value="TreeGrafter"/>
</dbReference>
<reference evidence="5 6" key="1">
    <citation type="submission" date="2017-05" db="EMBL/GenBank/DDBJ databases">
        <authorList>
            <person name="Varghese N."/>
            <person name="Submissions S."/>
        </authorList>
    </citation>
    <scope>NUCLEOTIDE SEQUENCE [LARGE SCALE GENOMIC DNA]</scope>
    <source>
        <strain evidence="5 6">DSM 46834</strain>
    </source>
</reference>
<dbReference type="CDD" id="cd13831">
    <property type="entry name" value="HU"/>
    <property type="match status" value="1"/>
</dbReference>
<dbReference type="PANTHER" id="PTHR33175">
    <property type="entry name" value="DNA-BINDING PROTEIN HU"/>
    <property type="match status" value="1"/>
</dbReference>
<dbReference type="RefSeq" id="WP_142457577.1">
    <property type="nucleotide sequence ID" value="NZ_FXTJ01000002.1"/>
</dbReference>
<comment type="similarity">
    <text evidence="3">Belongs to the bacterial histone-like protein family.</text>
</comment>
<dbReference type="Pfam" id="PF00216">
    <property type="entry name" value="Bac_DNA_binding"/>
    <property type="match status" value="1"/>
</dbReference>
<dbReference type="InterPro" id="IPR010992">
    <property type="entry name" value="IHF-like_DNA-bd_dom_sf"/>
</dbReference>
<dbReference type="Gene3D" id="4.10.520.10">
    <property type="entry name" value="IHF-like DNA-binding proteins"/>
    <property type="match status" value="1"/>
</dbReference>
<gene>
    <name evidence="5" type="ORF">SAMN06273567_102382</name>
</gene>
<dbReference type="InterPro" id="IPR000119">
    <property type="entry name" value="Hist_DNA-bd"/>
</dbReference>
<dbReference type="Proteomes" id="UP000317484">
    <property type="component" value="Unassembled WGS sequence"/>
</dbReference>
<feature type="region of interest" description="Disordered" evidence="4">
    <location>
        <begin position="113"/>
        <end position="171"/>
    </location>
</feature>
<keyword evidence="6" id="KW-1185">Reference proteome</keyword>
<evidence type="ECO:0000256" key="1">
    <source>
        <dbReference type="ARBA" id="ARBA00023067"/>
    </source>
</evidence>
<dbReference type="AlphaFoldDB" id="A0A521CGH3"/>
<sequence>MNKSDLIARMTERLSGDRTAAVAAVNGVLEEIEGSVARGERVSLTGFGTFDRRERAAFTGRNPRTGETIQVGPSVVPVFRAGAGFRTVVTQAGDLAIPPAPAAVEGGIGNGNGAKSRAASSASAVRTAVVDEEAPAGKKKSGKKRDEAGVKGGKGAHKGSKKAAKKAKSSR</sequence>
<organism evidence="5 6">
    <name type="scientific">Geodermatophilus aquaeductus</name>
    <dbReference type="NCBI Taxonomy" id="1564161"/>
    <lineage>
        <taxon>Bacteria</taxon>
        <taxon>Bacillati</taxon>
        <taxon>Actinomycetota</taxon>
        <taxon>Actinomycetes</taxon>
        <taxon>Geodermatophilales</taxon>
        <taxon>Geodermatophilaceae</taxon>
        <taxon>Geodermatophilus</taxon>
    </lineage>
</organism>
<feature type="compositionally biased region" description="Low complexity" evidence="4">
    <location>
        <begin position="114"/>
        <end position="128"/>
    </location>
</feature>
<dbReference type="EMBL" id="FXTJ01000002">
    <property type="protein sequence ID" value="SMO58538.1"/>
    <property type="molecule type" value="Genomic_DNA"/>
</dbReference>
<dbReference type="GO" id="GO:0030527">
    <property type="term" value="F:structural constituent of chromatin"/>
    <property type="evidence" value="ECO:0007669"/>
    <property type="project" value="InterPro"/>
</dbReference>
<proteinExistence type="inferred from homology"/>
<dbReference type="PRINTS" id="PR01727">
    <property type="entry name" value="DNABINDINGHU"/>
</dbReference>
<dbReference type="SMART" id="SM00411">
    <property type="entry name" value="BHL"/>
    <property type="match status" value="1"/>
</dbReference>
<dbReference type="SUPFAM" id="SSF47729">
    <property type="entry name" value="IHF-like DNA-binding proteins"/>
    <property type="match status" value="1"/>
</dbReference>